<evidence type="ECO:0000313" key="3">
    <source>
        <dbReference type="Proteomes" id="UP001165083"/>
    </source>
</evidence>
<evidence type="ECO:0000313" key="2">
    <source>
        <dbReference type="EMBL" id="GMF34084.1"/>
    </source>
</evidence>
<proteinExistence type="predicted"/>
<dbReference type="AlphaFoldDB" id="A0A9W6X9H6"/>
<feature type="domain" description="Retrovirus-related Pol polyprotein from transposon TNT 1-94-like beta-barrel" evidence="1">
    <location>
        <begin position="110"/>
        <end position="193"/>
    </location>
</feature>
<dbReference type="OrthoDB" id="162815at2759"/>
<name>A0A9W6X9H6_9STRA</name>
<organism evidence="2 3">
    <name type="scientific">Phytophthora lilii</name>
    <dbReference type="NCBI Taxonomy" id="2077276"/>
    <lineage>
        <taxon>Eukaryota</taxon>
        <taxon>Sar</taxon>
        <taxon>Stramenopiles</taxon>
        <taxon>Oomycota</taxon>
        <taxon>Peronosporomycetes</taxon>
        <taxon>Peronosporales</taxon>
        <taxon>Peronosporaceae</taxon>
        <taxon>Phytophthora</taxon>
    </lineage>
</organism>
<dbReference type="Proteomes" id="UP001165083">
    <property type="component" value="Unassembled WGS sequence"/>
</dbReference>
<reference evidence="2" key="1">
    <citation type="submission" date="2023-04" db="EMBL/GenBank/DDBJ databases">
        <title>Phytophthora lilii NBRC 32176.</title>
        <authorList>
            <person name="Ichikawa N."/>
            <person name="Sato H."/>
            <person name="Tonouchi N."/>
        </authorList>
    </citation>
    <scope>NUCLEOTIDE SEQUENCE</scope>
    <source>
        <strain evidence="2">NBRC 32176</strain>
    </source>
</reference>
<comment type="caution">
    <text evidence="2">The sequence shown here is derived from an EMBL/GenBank/DDBJ whole genome shotgun (WGS) entry which is preliminary data.</text>
</comment>
<keyword evidence="3" id="KW-1185">Reference proteome</keyword>
<evidence type="ECO:0000259" key="1">
    <source>
        <dbReference type="Pfam" id="PF22936"/>
    </source>
</evidence>
<protein>
    <submittedName>
        <fullName evidence="2">Unnamed protein product</fullName>
    </submittedName>
</protein>
<sequence length="212" mass="23457">MSPSTMSSAHDASTKISIDKFNGDNFATWNPLHAWRVPDQVGVACREPRDDAKLRGLAGQGRLRQVEHHRVQTDWRNDDDDAYGYDYDRVAFAVSLECVISTGKKVSGMWAVDSGAMHNICNDRSKFAHLVERDEGELSVADGNTTAIKCVGTIMERVVLPNGDERDIEIKNALYVPNMSKNLLSVPQINKSGKFLVVFDGSNMRVSLKGSN</sequence>
<dbReference type="Pfam" id="PF22936">
    <property type="entry name" value="Pol_BBD"/>
    <property type="match status" value="1"/>
</dbReference>
<accession>A0A9W6X9H6</accession>
<dbReference type="EMBL" id="BSXW01001146">
    <property type="protein sequence ID" value="GMF34084.1"/>
    <property type="molecule type" value="Genomic_DNA"/>
</dbReference>
<dbReference type="InterPro" id="IPR054722">
    <property type="entry name" value="PolX-like_BBD"/>
</dbReference>
<gene>
    <name evidence="2" type="ORF">Plil01_001452900</name>
</gene>